<comment type="caution">
    <text evidence="2">The sequence shown here is derived from an EMBL/GenBank/DDBJ whole genome shotgun (WGS) entry which is preliminary data.</text>
</comment>
<protein>
    <recommendedName>
        <fullName evidence="1">Integrase catalytic domain-containing protein</fullName>
    </recommendedName>
</protein>
<gene>
    <name evidence="2" type="ORF">GCM10010358_72810</name>
</gene>
<sequence>MVCPWVTWFIDVASKVIVGVAVTPHQPARDAVLAALRTGISRADPYGPFGGLPGRVRVDRGKDFLPKAVSRALGGFAVRVDDLPAYKPYRKGTVEALNGAVEEMLLVSLPGYTRRARPAEVYRPDPVEELLPYADFVKVLLDWVAWWNTEHRPAGCVGFSRRRSSMASGGVSAGC</sequence>
<reference evidence="2" key="2">
    <citation type="submission" date="2020-09" db="EMBL/GenBank/DDBJ databases">
        <authorList>
            <person name="Sun Q."/>
            <person name="Ohkuma M."/>
        </authorList>
    </citation>
    <scope>NUCLEOTIDE SEQUENCE</scope>
    <source>
        <strain evidence="2">JCM 4790</strain>
    </source>
</reference>
<dbReference type="AlphaFoldDB" id="A0A918NZK8"/>
<dbReference type="Proteomes" id="UP000619244">
    <property type="component" value="Unassembled WGS sequence"/>
</dbReference>
<evidence type="ECO:0000313" key="2">
    <source>
        <dbReference type="EMBL" id="GGY09396.1"/>
    </source>
</evidence>
<dbReference type="GO" id="GO:0003676">
    <property type="term" value="F:nucleic acid binding"/>
    <property type="evidence" value="ECO:0007669"/>
    <property type="project" value="InterPro"/>
</dbReference>
<dbReference type="PROSITE" id="PS50994">
    <property type="entry name" value="INTEGRASE"/>
    <property type="match status" value="1"/>
</dbReference>
<keyword evidence="3" id="KW-1185">Reference proteome</keyword>
<feature type="domain" description="Integrase catalytic" evidence="1">
    <location>
        <begin position="1"/>
        <end position="169"/>
    </location>
</feature>
<dbReference type="InterPro" id="IPR036397">
    <property type="entry name" value="RNaseH_sf"/>
</dbReference>
<evidence type="ECO:0000259" key="1">
    <source>
        <dbReference type="PROSITE" id="PS50994"/>
    </source>
</evidence>
<reference evidence="2" key="1">
    <citation type="journal article" date="2014" name="Int. J. Syst. Evol. Microbiol.">
        <title>Complete genome sequence of Corynebacterium casei LMG S-19264T (=DSM 44701T), isolated from a smear-ripened cheese.</title>
        <authorList>
            <consortium name="US DOE Joint Genome Institute (JGI-PGF)"/>
            <person name="Walter F."/>
            <person name="Albersmeier A."/>
            <person name="Kalinowski J."/>
            <person name="Ruckert C."/>
        </authorList>
    </citation>
    <scope>NUCLEOTIDE SEQUENCE</scope>
    <source>
        <strain evidence="2">JCM 4790</strain>
    </source>
</reference>
<dbReference type="InterPro" id="IPR012337">
    <property type="entry name" value="RNaseH-like_sf"/>
</dbReference>
<dbReference type="EMBL" id="BMVU01000070">
    <property type="protein sequence ID" value="GGY09396.1"/>
    <property type="molecule type" value="Genomic_DNA"/>
</dbReference>
<accession>A0A918NZK8</accession>
<proteinExistence type="predicted"/>
<dbReference type="Gene3D" id="3.30.420.10">
    <property type="entry name" value="Ribonuclease H-like superfamily/Ribonuclease H"/>
    <property type="match status" value="1"/>
</dbReference>
<dbReference type="InterPro" id="IPR001584">
    <property type="entry name" value="Integrase_cat-core"/>
</dbReference>
<dbReference type="GO" id="GO:0015074">
    <property type="term" value="P:DNA integration"/>
    <property type="evidence" value="ECO:0007669"/>
    <property type="project" value="InterPro"/>
</dbReference>
<dbReference type="SUPFAM" id="SSF53098">
    <property type="entry name" value="Ribonuclease H-like"/>
    <property type="match status" value="1"/>
</dbReference>
<organism evidence="2 3">
    <name type="scientific">Streptomyces minutiscleroticus</name>
    <dbReference type="NCBI Taxonomy" id="68238"/>
    <lineage>
        <taxon>Bacteria</taxon>
        <taxon>Bacillati</taxon>
        <taxon>Actinomycetota</taxon>
        <taxon>Actinomycetes</taxon>
        <taxon>Kitasatosporales</taxon>
        <taxon>Streptomycetaceae</taxon>
        <taxon>Streptomyces</taxon>
    </lineage>
</organism>
<name>A0A918NZK8_9ACTN</name>
<evidence type="ECO:0000313" key="3">
    <source>
        <dbReference type="Proteomes" id="UP000619244"/>
    </source>
</evidence>